<proteinExistence type="predicted"/>
<gene>
    <name evidence="3" type="primary">yhdN_6</name>
    <name evidence="3" type="ORF">PMF13cell1_05128</name>
</gene>
<dbReference type="CDD" id="cd19075">
    <property type="entry name" value="AKR_AKR7A1-5"/>
    <property type="match status" value="1"/>
</dbReference>
<evidence type="ECO:0000259" key="2">
    <source>
        <dbReference type="Pfam" id="PF00248"/>
    </source>
</evidence>
<dbReference type="InterPro" id="IPR020471">
    <property type="entry name" value="AKR"/>
</dbReference>
<name>A0A4P6M2W8_9FIRM</name>
<organism evidence="3 4">
    <name type="scientific">Blautia producta</name>
    <dbReference type="NCBI Taxonomy" id="33035"/>
    <lineage>
        <taxon>Bacteria</taxon>
        <taxon>Bacillati</taxon>
        <taxon>Bacillota</taxon>
        <taxon>Clostridia</taxon>
        <taxon>Lachnospirales</taxon>
        <taxon>Lachnospiraceae</taxon>
        <taxon>Blautia</taxon>
    </lineage>
</organism>
<dbReference type="EC" id="1.1.1.-" evidence="3"/>
<dbReference type="Proteomes" id="UP000289794">
    <property type="component" value="Chromosome"/>
</dbReference>
<evidence type="ECO:0000256" key="1">
    <source>
        <dbReference type="ARBA" id="ARBA00023002"/>
    </source>
</evidence>
<dbReference type="RefSeq" id="WP_130182572.1">
    <property type="nucleotide sequence ID" value="NZ_CP035945.1"/>
</dbReference>
<dbReference type="InterPro" id="IPR050523">
    <property type="entry name" value="AKR_Detox_Biosynth"/>
</dbReference>
<reference evidence="3 4" key="1">
    <citation type="submission" date="2019-01" db="EMBL/GenBank/DDBJ databases">
        <title>PMF-metabolizing Aryl O-demethylase.</title>
        <authorList>
            <person name="Kim M."/>
        </authorList>
    </citation>
    <scope>NUCLEOTIDE SEQUENCE [LARGE SCALE GENOMIC DNA]</scope>
    <source>
        <strain evidence="3 4">PMF1</strain>
    </source>
</reference>
<dbReference type="InterPro" id="IPR036812">
    <property type="entry name" value="NAD(P)_OxRdtase_dom_sf"/>
</dbReference>
<protein>
    <submittedName>
        <fullName evidence="3">General stress protein 69</fullName>
        <ecNumber evidence="3">1.1.1.-</ecNumber>
    </submittedName>
</protein>
<dbReference type="EMBL" id="CP035945">
    <property type="protein sequence ID" value="QBE99551.1"/>
    <property type="molecule type" value="Genomic_DNA"/>
</dbReference>
<dbReference type="PANTHER" id="PTHR43364">
    <property type="entry name" value="NADH-SPECIFIC METHYLGLYOXAL REDUCTASE-RELATED"/>
    <property type="match status" value="1"/>
</dbReference>
<dbReference type="Pfam" id="PF00248">
    <property type="entry name" value="Aldo_ket_red"/>
    <property type="match status" value="1"/>
</dbReference>
<feature type="domain" description="NADP-dependent oxidoreductase" evidence="2">
    <location>
        <begin position="6"/>
        <end position="303"/>
    </location>
</feature>
<dbReference type="Gene3D" id="3.20.20.100">
    <property type="entry name" value="NADP-dependent oxidoreductase domain"/>
    <property type="match status" value="1"/>
</dbReference>
<dbReference type="SUPFAM" id="SSF51430">
    <property type="entry name" value="NAD(P)-linked oxidoreductase"/>
    <property type="match status" value="1"/>
</dbReference>
<keyword evidence="1 3" id="KW-0560">Oxidoreductase</keyword>
<evidence type="ECO:0000313" key="3">
    <source>
        <dbReference type="EMBL" id="QBE99551.1"/>
    </source>
</evidence>
<accession>A0A4P6M2W8</accession>
<sequence>MQEKVKLILGTMTFGEQIFGRDTEDMVRCFLDHGYRELDTAYVYNNGECERLLGTALEHIDRSRFEIATKVNPRITGRLDGQAVLTQFHESLERLKLDKADTLYLHFPDPDTPVESALEACAQLYEEGKFSELGLSNFPAWLVGEVYHICDTHGWMLPKVYEGLYNPLSRFAERELDCALDHYGMRFYAYNPLAGGMLTNKYSGKDKYLKEGRFTNRPNYQQRYWKNSYFRAADHIREACADHDINIIEASYRWLAYHSMLKARRGDGIIIGASRLSQLEQNMAALEKGKLPDEIVQAVWEAWEISRADAPEYFKYYIPEKSRGN</sequence>
<dbReference type="PANTHER" id="PTHR43364:SF4">
    <property type="entry name" value="NAD(P)-LINKED OXIDOREDUCTASE SUPERFAMILY PROTEIN"/>
    <property type="match status" value="1"/>
</dbReference>
<dbReference type="GO" id="GO:0016491">
    <property type="term" value="F:oxidoreductase activity"/>
    <property type="evidence" value="ECO:0007669"/>
    <property type="project" value="UniProtKB-KW"/>
</dbReference>
<dbReference type="PRINTS" id="PR00069">
    <property type="entry name" value="ALDKETRDTASE"/>
</dbReference>
<evidence type="ECO:0000313" key="4">
    <source>
        <dbReference type="Proteomes" id="UP000289794"/>
    </source>
</evidence>
<dbReference type="InterPro" id="IPR023210">
    <property type="entry name" value="NADP_OxRdtase_dom"/>
</dbReference>
<dbReference type="AlphaFoldDB" id="A0A4P6M2W8"/>
<dbReference type="KEGG" id="bpro:PMF13cell1_05128"/>